<dbReference type="SUPFAM" id="SSF56112">
    <property type="entry name" value="Protein kinase-like (PK-like)"/>
    <property type="match status" value="1"/>
</dbReference>
<feature type="domain" description="Protein kinase" evidence="1">
    <location>
        <begin position="1"/>
        <end position="255"/>
    </location>
</feature>
<dbReference type="PRINTS" id="PR00109">
    <property type="entry name" value="TYRKINASE"/>
</dbReference>
<reference evidence="2 3" key="1">
    <citation type="journal article" date="2017" name="Nature">
        <title>The Apostasia genome and the evolution of orchids.</title>
        <authorList>
            <person name="Zhang G.Q."/>
            <person name="Liu K.W."/>
            <person name="Li Z."/>
            <person name="Lohaus R."/>
            <person name="Hsiao Y.Y."/>
            <person name="Niu S.C."/>
            <person name="Wang J.Y."/>
            <person name="Lin Y.C."/>
            <person name="Xu Q."/>
            <person name="Chen L.J."/>
            <person name="Yoshida K."/>
            <person name="Fujiwara S."/>
            <person name="Wang Z.W."/>
            <person name="Zhang Y.Q."/>
            <person name="Mitsuda N."/>
            <person name="Wang M."/>
            <person name="Liu G.H."/>
            <person name="Pecoraro L."/>
            <person name="Huang H.X."/>
            <person name="Xiao X.J."/>
            <person name="Lin M."/>
            <person name="Wu X.Y."/>
            <person name="Wu W.L."/>
            <person name="Chen Y.Y."/>
            <person name="Chang S.B."/>
            <person name="Sakamoto S."/>
            <person name="Ohme-Takagi M."/>
            <person name="Yagi M."/>
            <person name="Zeng S.J."/>
            <person name="Shen C.Y."/>
            <person name="Yeh C.M."/>
            <person name="Luo Y.B."/>
            <person name="Tsai W.C."/>
            <person name="Van de Peer Y."/>
            <person name="Liu Z.J."/>
        </authorList>
    </citation>
    <scope>NUCLEOTIDE SEQUENCE [LARGE SCALE GENOMIC DNA]</scope>
    <source>
        <strain evidence="3">cv. Shenzhen</strain>
        <tissue evidence="2">Stem</tissue>
    </source>
</reference>
<dbReference type="GO" id="GO:0004674">
    <property type="term" value="F:protein serine/threonine kinase activity"/>
    <property type="evidence" value="ECO:0007669"/>
    <property type="project" value="UniProtKB-EC"/>
</dbReference>
<dbReference type="Pfam" id="PF07714">
    <property type="entry name" value="PK_Tyr_Ser-Thr"/>
    <property type="match status" value="1"/>
</dbReference>
<dbReference type="InterPro" id="IPR051681">
    <property type="entry name" value="Ser/Thr_Kinases-Pseudokinases"/>
</dbReference>
<dbReference type="STRING" id="1088818.A0A2H9ZS77"/>
<dbReference type="InterPro" id="IPR008271">
    <property type="entry name" value="Ser/Thr_kinase_AS"/>
</dbReference>
<dbReference type="PANTHER" id="PTHR44329:SF128">
    <property type="entry name" value="SERINE_THREONINE-PROTEIN KINASE STY46"/>
    <property type="match status" value="1"/>
</dbReference>
<protein>
    <submittedName>
        <fullName evidence="2">Serine/threonine-protein kinase HT1</fullName>
        <ecNumber evidence="2">2.7.11.1</ecNumber>
    </submittedName>
</protein>
<dbReference type="GO" id="GO:0005524">
    <property type="term" value="F:ATP binding"/>
    <property type="evidence" value="ECO:0007669"/>
    <property type="project" value="InterPro"/>
</dbReference>
<dbReference type="InterPro" id="IPR001245">
    <property type="entry name" value="Ser-Thr/Tyr_kinase_cat_dom"/>
</dbReference>
<dbReference type="EMBL" id="KZ454427">
    <property type="protein sequence ID" value="PKA46144.1"/>
    <property type="molecule type" value="Genomic_DNA"/>
</dbReference>
<dbReference type="OrthoDB" id="4062651at2759"/>
<name>A0A2H9ZS77_9ASPA</name>
<dbReference type="InterPro" id="IPR000719">
    <property type="entry name" value="Prot_kinase_dom"/>
</dbReference>
<dbReference type="InterPro" id="IPR011009">
    <property type="entry name" value="Kinase-like_dom_sf"/>
</dbReference>
<keyword evidence="3" id="KW-1185">Reference proteome</keyword>
<dbReference type="CDD" id="cd13999">
    <property type="entry name" value="STKc_MAP3K-like"/>
    <property type="match status" value="1"/>
</dbReference>
<accession>A0A2H9ZS77</accession>
<dbReference type="SMART" id="SM00220">
    <property type="entry name" value="S_TKc"/>
    <property type="match status" value="1"/>
</dbReference>
<sequence length="255" mass="28760">MAGHWIGTYSSVTEIGCKGKYVCLADAFDELLSFAVEIEQLTIALRREILKIEDVAIKVLKPERVNVDMQREFAQEVYIMRKVRHKNVVQFIGACTRPPSLCIVTEFMSGGSVYDFLHKQKGLFKLPALLRVAIDVSKGMAYLHQNNIIHRDLKAANLLMDGNEASNLVVKVADFGVARVKAQSGVMTAETGTYRWMAPEGLRPTIPKNTNPKLAQLLEMCWQQDPAKRPDFFEILEILHQITKEVSSFISNYSL</sequence>
<organism evidence="2 3">
    <name type="scientific">Apostasia shenzhenica</name>
    <dbReference type="NCBI Taxonomy" id="1088818"/>
    <lineage>
        <taxon>Eukaryota</taxon>
        <taxon>Viridiplantae</taxon>
        <taxon>Streptophyta</taxon>
        <taxon>Embryophyta</taxon>
        <taxon>Tracheophyta</taxon>
        <taxon>Spermatophyta</taxon>
        <taxon>Magnoliopsida</taxon>
        <taxon>Liliopsida</taxon>
        <taxon>Asparagales</taxon>
        <taxon>Orchidaceae</taxon>
        <taxon>Apostasioideae</taxon>
        <taxon>Apostasia</taxon>
    </lineage>
</organism>
<gene>
    <name evidence="2" type="primary">HT1</name>
    <name evidence="2" type="ORF">AXF42_Ash015435</name>
</gene>
<evidence type="ECO:0000313" key="2">
    <source>
        <dbReference type="EMBL" id="PKA46144.1"/>
    </source>
</evidence>
<evidence type="ECO:0000259" key="1">
    <source>
        <dbReference type="PROSITE" id="PS50011"/>
    </source>
</evidence>
<dbReference type="Gene3D" id="1.10.510.10">
    <property type="entry name" value="Transferase(Phosphotransferase) domain 1"/>
    <property type="match status" value="2"/>
</dbReference>
<dbReference type="Proteomes" id="UP000236161">
    <property type="component" value="Unassembled WGS sequence"/>
</dbReference>
<dbReference type="PANTHER" id="PTHR44329">
    <property type="entry name" value="SERINE/THREONINE-PROTEIN KINASE TNNI3K-RELATED"/>
    <property type="match status" value="1"/>
</dbReference>
<dbReference type="PROSITE" id="PS50011">
    <property type="entry name" value="PROTEIN_KINASE_DOM"/>
    <property type="match status" value="1"/>
</dbReference>
<keyword evidence="2" id="KW-0418">Kinase</keyword>
<dbReference type="PROSITE" id="PS00108">
    <property type="entry name" value="PROTEIN_KINASE_ST"/>
    <property type="match status" value="1"/>
</dbReference>
<keyword evidence="2" id="KW-0808">Transferase</keyword>
<dbReference type="AlphaFoldDB" id="A0A2H9ZS77"/>
<evidence type="ECO:0000313" key="3">
    <source>
        <dbReference type="Proteomes" id="UP000236161"/>
    </source>
</evidence>
<dbReference type="Gene3D" id="3.30.200.20">
    <property type="entry name" value="Phosphorylase Kinase, domain 1"/>
    <property type="match status" value="1"/>
</dbReference>
<proteinExistence type="predicted"/>
<dbReference type="EC" id="2.7.11.1" evidence="2"/>